<feature type="compositionally biased region" description="Basic and acidic residues" evidence="1">
    <location>
        <begin position="183"/>
        <end position="195"/>
    </location>
</feature>
<evidence type="ECO:0000313" key="3">
    <source>
        <dbReference type="EMBL" id="CAD9761729.1"/>
    </source>
</evidence>
<evidence type="ECO:0000256" key="1">
    <source>
        <dbReference type="SAM" id="MobiDB-lite"/>
    </source>
</evidence>
<feature type="transmembrane region" description="Helical" evidence="2">
    <location>
        <begin position="87"/>
        <end position="110"/>
    </location>
</feature>
<dbReference type="AlphaFoldDB" id="A0A7S2TQN5"/>
<keyword evidence="2" id="KW-1133">Transmembrane helix</keyword>
<accession>A0A7S2TQN5</accession>
<reference evidence="3" key="1">
    <citation type="submission" date="2021-01" db="EMBL/GenBank/DDBJ databases">
        <authorList>
            <person name="Corre E."/>
            <person name="Pelletier E."/>
            <person name="Niang G."/>
            <person name="Scheremetjew M."/>
            <person name="Finn R."/>
            <person name="Kale V."/>
            <person name="Holt S."/>
            <person name="Cochrane G."/>
            <person name="Meng A."/>
            <person name="Brown T."/>
            <person name="Cohen L."/>
        </authorList>
    </citation>
    <scope>NUCLEOTIDE SEQUENCE</scope>
    <source>
        <strain evidence="3">CCMP622</strain>
    </source>
</reference>
<gene>
    <name evidence="3" type="ORF">LSP00402_LOCUS8817</name>
</gene>
<keyword evidence="2" id="KW-0812">Transmembrane</keyword>
<keyword evidence="2" id="KW-0472">Membrane</keyword>
<proteinExistence type="predicted"/>
<dbReference type="EMBL" id="HBHP01014081">
    <property type="protein sequence ID" value="CAD9761729.1"/>
    <property type="molecule type" value="Transcribed_RNA"/>
</dbReference>
<organism evidence="3">
    <name type="scientific">Lotharella oceanica</name>
    <dbReference type="NCBI Taxonomy" id="641309"/>
    <lineage>
        <taxon>Eukaryota</taxon>
        <taxon>Sar</taxon>
        <taxon>Rhizaria</taxon>
        <taxon>Cercozoa</taxon>
        <taxon>Chlorarachniophyceae</taxon>
        <taxon>Lotharella</taxon>
    </lineage>
</organism>
<feature type="compositionally biased region" description="Polar residues" evidence="1">
    <location>
        <begin position="169"/>
        <end position="182"/>
    </location>
</feature>
<evidence type="ECO:0000256" key="2">
    <source>
        <dbReference type="SAM" id="Phobius"/>
    </source>
</evidence>
<feature type="compositionally biased region" description="Acidic residues" evidence="1">
    <location>
        <begin position="128"/>
        <end position="137"/>
    </location>
</feature>
<protein>
    <submittedName>
        <fullName evidence="3">Uncharacterized protein</fullName>
    </submittedName>
</protein>
<sequence length="195" mass="21241">MGAPLALTQAQIYRAKLRFQGKVYDDLKALQAGFDGGDKVRMESRLGRGPDGEMYLTSKATGRIYLIVESVAGKTPPPSESGLETRAAMIIMTGSFVLGAILVCIAVVFLENMRNHSPSSSGAILEETKEEDDEEEVALSNKQPERSVLHARQQDGCCGAAKEDVPLTDFSSEQDQLGQQQSEFKRTTASERLNI</sequence>
<feature type="region of interest" description="Disordered" evidence="1">
    <location>
        <begin position="116"/>
        <end position="195"/>
    </location>
</feature>
<name>A0A7S2TQN5_9EUKA</name>